<feature type="region of interest" description="Disordered" evidence="1">
    <location>
        <begin position="13"/>
        <end position="32"/>
    </location>
</feature>
<evidence type="ECO:0000256" key="1">
    <source>
        <dbReference type="SAM" id="MobiDB-lite"/>
    </source>
</evidence>
<dbReference type="EMBL" id="CP001013">
    <property type="protein sequence ID" value="ACB34264.1"/>
    <property type="molecule type" value="Genomic_DNA"/>
</dbReference>
<dbReference type="GO" id="GO:0003677">
    <property type="term" value="F:DNA binding"/>
    <property type="evidence" value="ECO:0007669"/>
    <property type="project" value="InterPro"/>
</dbReference>
<dbReference type="eggNOG" id="COG0664">
    <property type="taxonomic scope" value="Bacteria"/>
</dbReference>
<evidence type="ECO:0000313" key="4">
    <source>
        <dbReference type="Proteomes" id="UP000001693"/>
    </source>
</evidence>
<dbReference type="Pfam" id="PF13545">
    <property type="entry name" value="HTH_Crp_2"/>
    <property type="match status" value="1"/>
</dbReference>
<sequence>MILMDMPRSSLRAHLNDRHQPDFPSPPRPMRRDYERGEQVLRAGGSAVPCVLISGALRIDRPGSGPENLQLAWPGDLVGLEALHGWSPTCDVRALVDSEIAPLRRMSDTEWRDVLLNALLRRQSQGASLGKVRAGSASERVRRLLLMLAGVDEGATASRAGDTQEPIVCELPSLADMSAVTMTASETVSRVVSSLRRSGLLADHGHRRVRLASGLLLEGGELPVGMTRSRIRD</sequence>
<feature type="domain" description="HTH crp-type" evidence="2">
    <location>
        <begin position="139"/>
        <end position="211"/>
    </location>
</feature>
<proteinExistence type="predicted"/>
<dbReference type="STRING" id="395495.Lcho_1997"/>
<dbReference type="InterPro" id="IPR014710">
    <property type="entry name" value="RmlC-like_jellyroll"/>
</dbReference>
<reference evidence="3 4" key="1">
    <citation type="submission" date="2008-03" db="EMBL/GenBank/DDBJ databases">
        <title>Complete sequence of Leptothrix cholodnii SP-6.</title>
        <authorList>
            <consortium name="US DOE Joint Genome Institute"/>
            <person name="Copeland A."/>
            <person name="Lucas S."/>
            <person name="Lapidus A."/>
            <person name="Glavina del Rio T."/>
            <person name="Dalin E."/>
            <person name="Tice H."/>
            <person name="Bruce D."/>
            <person name="Goodwin L."/>
            <person name="Pitluck S."/>
            <person name="Chertkov O."/>
            <person name="Brettin T."/>
            <person name="Detter J.C."/>
            <person name="Han C."/>
            <person name="Kuske C.R."/>
            <person name="Schmutz J."/>
            <person name="Larimer F."/>
            <person name="Land M."/>
            <person name="Hauser L."/>
            <person name="Kyrpides N."/>
            <person name="Lykidis A."/>
            <person name="Emerson D."/>
            <person name="Richardson P."/>
        </authorList>
    </citation>
    <scope>NUCLEOTIDE SEQUENCE [LARGE SCALE GENOMIC DNA]</scope>
    <source>
        <strain evidence="4">ATCC 51168 / LMG 8142 / SP-6</strain>
    </source>
</reference>
<dbReference type="Gene3D" id="2.60.120.10">
    <property type="entry name" value="Jelly Rolls"/>
    <property type="match status" value="1"/>
</dbReference>
<dbReference type="AlphaFoldDB" id="B1Y1G5"/>
<evidence type="ECO:0000313" key="3">
    <source>
        <dbReference type="EMBL" id="ACB34264.1"/>
    </source>
</evidence>
<evidence type="ECO:0000259" key="2">
    <source>
        <dbReference type="Pfam" id="PF13545"/>
    </source>
</evidence>
<dbReference type="RefSeq" id="WP_012347024.1">
    <property type="nucleotide sequence ID" value="NC_010524.1"/>
</dbReference>
<accession>B1Y1G5</accession>
<dbReference type="InterPro" id="IPR012318">
    <property type="entry name" value="HTH_CRP"/>
</dbReference>
<dbReference type="KEGG" id="lch:Lcho_1997"/>
<organism evidence="3 4">
    <name type="scientific">Leptothrix cholodnii (strain ATCC 51168 / LMG 8142 / SP-6)</name>
    <name type="common">Leptothrix discophora (strain SP-6)</name>
    <dbReference type="NCBI Taxonomy" id="395495"/>
    <lineage>
        <taxon>Bacteria</taxon>
        <taxon>Pseudomonadati</taxon>
        <taxon>Pseudomonadota</taxon>
        <taxon>Betaproteobacteria</taxon>
        <taxon>Burkholderiales</taxon>
        <taxon>Sphaerotilaceae</taxon>
        <taxon>Leptothrix</taxon>
    </lineage>
</organism>
<name>B1Y1G5_LEPCP</name>
<dbReference type="HOGENOM" id="CLU_1188782_0_0_4"/>
<dbReference type="GO" id="GO:0006355">
    <property type="term" value="P:regulation of DNA-templated transcription"/>
    <property type="evidence" value="ECO:0007669"/>
    <property type="project" value="InterPro"/>
</dbReference>
<gene>
    <name evidence="3" type="ordered locus">Lcho_1997</name>
</gene>
<dbReference type="Proteomes" id="UP000001693">
    <property type="component" value="Chromosome"/>
</dbReference>
<keyword evidence="4" id="KW-1185">Reference proteome</keyword>
<protein>
    <submittedName>
        <fullName evidence="3">Putative transcriptional regulator, Crp/Fnr family</fullName>
    </submittedName>
</protein>
<dbReference type="OrthoDB" id="5297329at2"/>